<comment type="similarity">
    <text evidence="1 4">Belongs to the UDP-glycosyltransferase family.</text>
</comment>
<reference evidence="5 6" key="1">
    <citation type="journal article" date="2023" name="Plants (Basel)">
        <title>Bridging the Gap: Combining Genomics and Transcriptomics Approaches to Understand Stylosanthes scabra, an Orphan Legume from the Brazilian Caatinga.</title>
        <authorList>
            <person name="Ferreira-Neto J.R.C."/>
            <person name="da Silva M.D."/>
            <person name="Binneck E."/>
            <person name="de Melo N.F."/>
            <person name="da Silva R.H."/>
            <person name="de Melo A.L.T.M."/>
            <person name="Pandolfi V."/>
            <person name="Bustamante F.O."/>
            <person name="Brasileiro-Vidal A.C."/>
            <person name="Benko-Iseppon A.M."/>
        </authorList>
    </citation>
    <scope>NUCLEOTIDE SEQUENCE [LARGE SCALE GENOMIC DNA]</scope>
    <source>
        <tissue evidence="5">Leaves</tissue>
    </source>
</reference>
<dbReference type="PANTHER" id="PTHR48047">
    <property type="entry name" value="GLYCOSYLTRANSFERASE"/>
    <property type="match status" value="1"/>
</dbReference>
<dbReference type="InterPro" id="IPR035595">
    <property type="entry name" value="UDP_glycos_trans_CS"/>
</dbReference>
<dbReference type="Pfam" id="PF00201">
    <property type="entry name" value="UDPGT"/>
    <property type="match status" value="1"/>
</dbReference>
<evidence type="ECO:0000256" key="4">
    <source>
        <dbReference type="RuleBase" id="RU003718"/>
    </source>
</evidence>
<dbReference type="SUPFAM" id="SSF53756">
    <property type="entry name" value="UDP-Glycosyltransferase/glycogen phosphorylase"/>
    <property type="match status" value="1"/>
</dbReference>
<keyword evidence="3 4" id="KW-0808">Transferase</keyword>
<dbReference type="InterPro" id="IPR002213">
    <property type="entry name" value="UDP_glucos_trans"/>
</dbReference>
<dbReference type="PANTHER" id="PTHR48047:SF229">
    <property type="entry name" value="UDP-GLYCOSYLTRANSFERASE 73C3-RELATED"/>
    <property type="match status" value="1"/>
</dbReference>
<comment type="caution">
    <text evidence="5">The sequence shown here is derived from an EMBL/GenBank/DDBJ whole genome shotgun (WGS) entry which is preliminary data.</text>
</comment>
<dbReference type="CDD" id="cd03784">
    <property type="entry name" value="GT1_Gtf-like"/>
    <property type="match status" value="1"/>
</dbReference>
<keyword evidence="6" id="KW-1185">Reference proteome</keyword>
<keyword evidence="2 4" id="KW-0328">Glycosyltransferase</keyword>
<evidence type="ECO:0000256" key="1">
    <source>
        <dbReference type="ARBA" id="ARBA00009995"/>
    </source>
</evidence>
<dbReference type="EMBL" id="JASCZI010090686">
    <property type="protein sequence ID" value="MED6144963.1"/>
    <property type="molecule type" value="Genomic_DNA"/>
</dbReference>
<dbReference type="Gene3D" id="3.40.50.2000">
    <property type="entry name" value="Glycogen Phosphorylase B"/>
    <property type="match status" value="1"/>
</dbReference>
<accession>A0ABU6TAL2</accession>
<name>A0ABU6TAL2_9FABA</name>
<proteinExistence type="inferred from homology"/>
<sequence>MDSKTQQLHFVMFPFMAQELSPPPRCIVSDICLPYTIHIANKFNLPRISFAGVNCFCLTCYDALRISNVRENIKDEDEYFVIPGLPDEIEATKAQVLGPAAVDEFWNKFYQEIHVAEAATYGVIMNSFQELEPEYARMYKKLKNDKVWCVGPVSLSNKDHLDKAQRDNKVSTEEWMHQKWLDSQKPKSGLIIRGWAPQLLILSHPSIGGFLTHCGWNSTIEAICAGVPMLTWPLFADQFPNEKLVAKVLKVGVIVGVKSPMLWGKEEEIGVMVKKEDIKIAIEKFMDENNTECEERRERVRKLAEMAKISVEEGGSSHTNLTMFIQDILHKSTEGNI</sequence>
<evidence type="ECO:0000256" key="2">
    <source>
        <dbReference type="ARBA" id="ARBA00022676"/>
    </source>
</evidence>
<evidence type="ECO:0000313" key="6">
    <source>
        <dbReference type="Proteomes" id="UP001341840"/>
    </source>
</evidence>
<evidence type="ECO:0000313" key="5">
    <source>
        <dbReference type="EMBL" id="MED6144963.1"/>
    </source>
</evidence>
<evidence type="ECO:0000256" key="3">
    <source>
        <dbReference type="ARBA" id="ARBA00022679"/>
    </source>
</evidence>
<organism evidence="5 6">
    <name type="scientific">Stylosanthes scabra</name>
    <dbReference type="NCBI Taxonomy" id="79078"/>
    <lineage>
        <taxon>Eukaryota</taxon>
        <taxon>Viridiplantae</taxon>
        <taxon>Streptophyta</taxon>
        <taxon>Embryophyta</taxon>
        <taxon>Tracheophyta</taxon>
        <taxon>Spermatophyta</taxon>
        <taxon>Magnoliopsida</taxon>
        <taxon>eudicotyledons</taxon>
        <taxon>Gunneridae</taxon>
        <taxon>Pentapetalae</taxon>
        <taxon>rosids</taxon>
        <taxon>fabids</taxon>
        <taxon>Fabales</taxon>
        <taxon>Fabaceae</taxon>
        <taxon>Papilionoideae</taxon>
        <taxon>50 kb inversion clade</taxon>
        <taxon>dalbergioids sensu lato</taxon>
        <taxon>Dalbergieae</taxon>
        <taxon>Pterocarpus clade</taxon>
        <taxon>Stylosanthes</taxon>
    </lineage>
</organism>
<dbReference type="PROSITE" id="PS00375">
    <property type="entry name" value="UDPGT"/>
    <property type="match status" value="1"/>
</dbReference>
<gene>
    <name evidence="5" type="primary">DOGT1_9</name>
    <name evidence="5" type="ORF">PIB30_020435</name>
</gene>
<dbReference type="Proteomes" id="UP001341840">
    <property type="component" value="Unassembled WGS sequence"/>
</dbReference>
<protein>
    <submittedName>
        <fullName evidence="5">UDP-glycosyltransferase</fullName>
    </submittedName>
</protein>